<accession>A0ABD5Q6G3</accession>
<name>A0ABD5Q6G3_9EURY</name>
<reference evidence="3 4" key="1">
    <citation type="journal article" date="2019" name="Int. J. Syst. Evol. Microbiol.">
        <title>The Global Catalogue of Microorganisms (GCM) 10K type strain sequencing project: providing services to taxonomists for standard genome sequencing and annotation.</title>
        <authorList>
            <consortium name="The Broad Institute Genomics Platform"/>
            <consortium name="The Broad Institute Genome Sequencing Center for Infectious Disease"/>
            <person name="Wu L."/>
            <person name="Ma J."/>
        </authorList>
    </citation>
    <scope>NUCLEOTIDE SEQUENCE [LARGE SCALE GENOMIC DNA]</scope>
    <source>
        <strain evidence="3 4">XZYJ18</strain>
    </source>
</reference>
<proteinExistence type="predicted"/>
<dbReference type="Pfam" id="PF24035">
    <property type="entry name" value="DUF7344"/>
    <property type="match status" value="1"/>
</dbReference>
<evidence type="ECO:0000313" key="4">
    <source>
        <dbReference type="Proteomes" id="UP001595945"/>
    </source>
</evidence>
<dbReference type="AlphaFoldDB" id="A0ABD5Q6G3"/>
<evidence type="ECO:0000313" key="3">
    <source>
        <dbReference type="EMBL" id="MFC4826295.1"/>
    </source>
</evidence>
<organism evidence="3 4">
    <name type="scientific">Halorussus aquaticus</name>
    <dbReference type="NCBI Taxonomy" id="2953748"/>
    <lineage>
        <taxon>Archaea</taxon>
        <taxon>Methanobacteriati</taxon>
        <taxon>Methanobacteriota</taxon>
        <taxon>Stenosarchaea group</taxon>
        <taxon>Halobacteria</taxon>
        <taxon>Halobacteriales</taxon>
        <taxon>Haladaptataceae</taxon>
        <taxon>Halorussus</taxon>
    </lineage>
</organism>
<evidence type="ECO:0000256" key="1">
    <source>
        <dbReference type="SAM" id="MobiDB-lite"/>
    </source>
</evidence>
<feature type="region of interest" description="Disordered" evidence="1">
    <location>
        <begin position="1"/>
        <end position="30"/>
    </location>
</feature>
<keyword evidence="4" id="KW-1185">Reference proteome</keyword>
<feature type="domain" description="DUF7344" evidence="2">
    <location>
        <begin position="35"/>
        <end position="113"/>
    </location>
</feature>
<dbReference type="InterPro" id="IPR055768">
    <property type="entry name" value="DUF7344"/>
</dbReference>
<dbReference type="RefSeq" id="WP_254268094.1">
    <property type="nucleotide sequence ID" value="NZ_CP100400.1"/>
</dbReference>
<dbReference type="EMBL" id="JBHSHT010000002">
    <property type="protein sequence ID" value="MFC4826295.1"/>
    <property type="molecule type" value="Genomic_DNA"/>
</dbReference>
<comment type="caution">
    <text evidence="3">The sequence shown here is derived from an EMBL/GenBank/DDBJ whole genome shotgun (WGS) entry which is preliminary data.</text>
</comment>
<dbReference type="GeneID" id="73046609"/>
<dbReference type="Proteomes" id="UP001595945">
    <property type="component" value="Unassembled WGS sequence"/>
</dbReference>
<evidence type="ECO:0000259" key="2">
    <source>
        <dbReference type="Pfam" id="PF24035"/>
    </source>
</evidence>
<gene>
    <name evidence="3" type="ORF">ACFO9K_18730</name>
</gene>
<sequence>MNDDLADGNGGSASPRPSYTEPSIDVPPLSQDNLFDALSSRRSRYVLVALREADEALDLRELVDTVAAWETGKPIDLVSEEHCKRVFTSLRHSQLPKLSMMGLIEYDEGDEVVAPGPFAEQVDAYLDIAVSRDDNVEV</sequence>
<protein>
    <recommendedName>
        <fullName evidence="2">DUF7344 domain-containing protein</fullName>
    </recommendedName>
</protein>